<evidence type="ECO:0000313" key="4">
    <source>
        <dbReference type="Proteomes" id="UP000193920"/>
    </source>
</evidence>
<proteinExistence type="inferred from homology"/>
<comment type="caution">
    <text evidence="3">The sequence shown here is derived from an EMBL/GenBank/DDBJ whole genome shotgun (WGS) entry which is preliminary data.</text>
</comment>
<keyword evidence="4" id="KW-1185">Reference proteome</keyword>
<evidence type="ECO:0000256" key="1">
    <source>
        <dbReference type="RuleBase" id="RU000487"/>
    </source>
</evidence>
<dbReference type="Gene3D" id="3.90.640.10">
    <property type="entry name" value="Actin, Chain A, domain 4"/>
    <property type="match status" value="1"/>
</dbReference>
<dbReference type="STRING" id="1754190.A0A1Y2A6J9"/>
<dbReference type="Pfam" id="PF00022">
    <property type="entry name" value="Actin"/>
    <property type="match status" value="1"/>
</dbReference>
<dbReference type="SMART" id="SM00268">
    <property type="entry name" value="ACTIN"/>
    <property type="match status" value="1"/>
</dbReference>
<evidence type="ECO:0000256" key="2">
    <source>
        <dbReference type="SAM" id="MobiDB-lite"/>
    </source>
</evidence>
<dbReference type="InterPro" id="IPR043129">
    <property type="entry name" value="ATPase_NBD"/>
</dbReference>
<dbReference type="OrthoDB" id="74201at2759"/>
<dbReference type="Gene3D" id="3.30.420.40">
    <property type="match status" value="3"/>
</dbReference>
<gene>
    <name evidence="3" type="ORF">LY90DRAFT_677249</name>
</gene>
<sequence length="466" mass="53770">MNLKEDKLIVIEVGSYITKFGKADPLSKPQHQVYSKIGKNNSIKKNKKQDINNDEKKENDDKMEISNKEQKTNNDITMTIKNELKEKSDDKVDKMSIDIEKTEIQEEKKDINNIANSNDKIDKESNNINQKDFEVSWLFKNQKVNSWEDAELFWKFILSKKLQIDFKDNISPVLISIPIEWPKHYREHIAKIFFEKCNLPALYIAEQPLMALYAVGCTSGIVIDIGYERTRIVPILDNVINTRASQSLPIGSQDVDEYLLKLVKENDDICTQLNTIIQEDTENDKNEVYTSFCQALKESGLCELDIVPITKVEEVEFKFRNQIFKIGDIRYKCFEPLFNPLLVGKRIQTIVDAFDTSIGLCELKDRALLANSFVLTGGCSIVKGLQKRLEHEIESSISLSETSNEMQVKEIKFLKIPEYFTKMKDRYQDLGFIGASIVAKLVFMDQKFYISRDNYNESGPVIVNFK</sequence>
<evidence type="ECO:0000313" key="3">
    <source>
        <dbReference type="EMBL" id="ORY18109.1"/>
    </source>
</evidence>
<feature type="compositionally biased region" description="Basic and acidic residues" evidence="2">
    <location>
        <begin position="48"/>
        <end position="72"/>
    </location>
</feature>
<accession>A0A1Y2A6J9</accession>
<organism evidence="3 4">
    <name type="scientific">Neocallimastix californiae</name>
    <dbReference type="NCBI Taxonomy" id="1754190"/>
    <lineage>
        <taxon>Eukaryota</taxon>
        <taxon>Fungi</taxon>
        <taxon>Fungi incertae sedis</taxon>
        <taxon>Chytridiomycota</taxon>
        <taxon>Chytridiomycota incertae sedis</taxon>
        <taxon>Neocallimastigomycetes</taxon>
        <taxon>Neocallimastigales</taxon>
        <taxon>Neocallimastigaceae</taxon>
        <taxon>Neocallimastix</taxon>
    </lineage>
</organism>
<feature type="region of interest" description="Disordered" evidence="2">
    <location>
        <begin position="23"/>
        <end position="73"/>
    </location>
</feature>
<dbReference type="CDD" id="cd10208">
    <property type="entry name" value="ASKHA_NBD_ScArp9-like"/>
    <property type="match status" value="1"/>
</dbReference>
<dbReference type="Proteomes" id="UP000193920">
    <property type="component" value="Unassembled WGS sequence"/>
</dbReference>
<dbReference type="AlphaFoldDB" id="A0A1Y2A6J9"/>
<dbReference type="PANTHER" id="PTHR11937">
    <property type="entry name" value="ACTIN"/>
    <property type="match status" value="1"/>
</dbReference>
<reference evidence="3 4" key="1">
    <citation type="submission" date="2016-08" db="EMBL/GenBank/DDBJ databases">
        <title>A Parts List for Fungal Cellulosomes Revealed by Comparative Genomics.</title>
        <authorList>
            <consortium name="DOE Joint Genome Institute"/>
            <person name="Haitjema C.H."/>
            <person name="Gilmore S.P."/>
            <person name="Henske J.K."/>
            <person name="Solomon K.V."/>
            <person name="De Groot R."/>
            <person name="Kuo A."/>
            <person name="Mondo S.J."/>
            <person name="Salamov A.A."/>
            <person name="Labutti K."/>
            <person name="Zhao Z."/>
            <person name="Chiniquy J."/>
            <person name="Barry K."/>
            <person name="Brewer H.M."/>
            <person name="Purvine S.O."/>
            <person name="Wright A.T."/>
            <person name="Boxma B."/>
            <person name="Van Alen T."/>
            <person name="Hackstein J.H."/>
            <person name="Baker S.E."/>
            <person name="Grigoriev I.V."/>
            <person name="O'Malley M.A."/>
        </authorList>
    </citation>
    <scope>NUCLEOTIDE SEQUENCE [LARGE SCALE GENOMIC DNA]</scope>
    <source>
        <strain evidence="3 4">G1</strain>
    </source>
</reference>
<dbReference type="EMBL" id="MCOG01000321">
    <property type="protein sequence ID" value="ORY18109.1"/>
    <property type="molecule type" value="Genomic_DNA"/>
</dbReference>
<dbReference type="InterPro" id="IPR004000">
    <property type="entry name" value="Actin"/>
</dbReference>
<dbReference type="SUPFAM" id="SSF53067">
    <property type="entry name" value="Actin-like ATPase domain"/>
    <property type="match status" value="2"/>
</dbReference>
<name>A0A1Y2A6J9_9FUNG</name>
<protein>
    <submittedName>
        <fullName evidence="3">Actin-like ATPase domain-containing protein</fullName>
    </submittedName>
</protein>
<comment type="similarity">
    <text evidence="1">Belongs to the actin family.</text>
</comment>